<dbReference type="InterPro" id="IPR051533">
    <property type="entry name" value="WaaL-like"/>
</dbReference>
<keyword evidence="4" id="KW-0472">Membrane</keyword>
<dbReference type="InterPro" id="IPR011990">
    <property type="entry name" value="TPR-like_helical_dom_sf"/>
</dbReference>
<dbReference type="Proteomes" id="UP000281028">
    <property type="component" value="Unassembled WGS sequence"/>
</dbReference>
<name>A0A433WJU7_9BACT</name>
<organism evidence="6 7">
    <name type="scientific">Chitinophaga solisilvae</name>
    <dbReference type="NCBI Taxonomy" id="1233460"/>
    <lineage>
        <taxon>Bacteria</taxon>
        <taxon>Pseudomonadati</taxon>
        <taxon>Bacteroidota</taxon>
        <taxon>Chitinophagia</taxon>
        <taxon>Chitinophagales</taxon>
        <taxon>Chitinophagaceae</taxon>
        <taxon>Chitinophaga</taxon>
    </lineage>
</organism>
<dbReference type="PANTHER" id="PTHR37422">
    <property type="entry name" value="TEICHURONIC ACID BIOSYNTHESIS PROTEIN TUAE"/>
    <property type="match status" value="1"/>
</dbReference>
<evidence type="ECO:0000256" key="2">
    <source>
        <dbReference type="ARBA" id="ARBA00022692"/>
    </source>
</evidence>
<keyword evidence="2" id="KW-0812">Transmembrane</keyword>
<feature type="domain" description="O-antigen ligase-related" evidence="5">
    <location>
        <begin position="204"/>
        <end position="343"/>
    </location>
</feature>
<dbReference type="PROSITE" id="PS50005">
    <property type="entry name" value="TPR"/>
    <property type="match status" value="1"/>
</dbReference>
<keyword evidence="3" id="KW-1133">Transmembrane helix</keyword>
<dbReference type="OrthoDB" id="1454576at2"/>
<evidence type="ECO:0000313" key="6">
    <source>
        <dbReference type="EMBL" id="NSL88088.1"/>
    </source>
</evidence>
<dbReference type="AlphaFoldDB" id="A0A433WJU7"/>
<reference evidence="6" key="1">
    <citation type="submission" date="2020-05" db="EMBL/GenBank/DDBJ databases">
        <title>Chitinophaga laudate sp. nov., isolated from a tropical peat swamp.</title>
        <authorList>
            <person name="Goh C.B.S."/>
            <person name="Lee M.S."/>
            <person name="Parimannan S."/>
            <person name="Pasbakhsh P."/>
            <person name="Yule C.M."/>
            <person name="Rajandas H."/>
            <person name="Loke S."/>
            <person name="Croft L."/>
            <person name="Tan J.B.L."/>
        </authorList>
    </citation>
    <scope>NUCLEOTIDE SEQUENCE</scope>
    <source>
        <strain evidence="6">Mgbs1</strain>
    </source>
</reference>
<comment type="subcellular location">
    <subcellularLocation>
        <location evidence="1">Membrane</location>
        <topology evidence="1">Multi-pass membrane protein</topology>
    </subcellularLocation>
</comment>
<dbReference type="Pfam" id="PF04932">
    <property type="entry name" value="Wzy_C"/>
    <property type="match status" value="1"/>
</dbReference>
<dbReference type="SUPFAM" id="SSF48452">
    <property type="entry name" value="TPR-like"/>
    <property type="match status" value="1"/>
</dbReference>
<protein>
    <recommendedName>
        <fullName evidence="5">O-antigen ligase-related domain-containing protein</fullName>
    </recommendedName>
</protein>
<evidence type="ECO:0000313" key="7">
    <source>
        <dbReference type="Proteomes" id="UP000281028"/>
    </source>
</evidence>
<accession>A0A433WJU7</accession>
<keyword evidence="7" id="KW-1185">Reference proteome</keyword>
<evidence type="ECO:0000256" key="3">
    <source>
        <dbReference type="ARBA" id="ARBA00022989"/>
    </source>
</evidence>
<evidence type="ECO:0000259" key="5">
    <source>
        <dbReference type="Pfam" id="PF04932"/>
    </source>
</evidence>
<dbReference type="PROSITE" id="PS51257">
    <property type="entry name" value="PROKAR_LIPOPROTEIN"/>
    <property type="match status" value="1"/>
</dbReference>
<gene>
    <name evidence="6" type="ORF">ECE50_014670</name>
</gene>
<dbReference type="Gene3D" id="1.25.40.10">
    <property type="entry name" value="Tetratricopeptide repeat domain"/>
    <property type="match status" value="1"/>
</dbReference>
<dbReference type="GO" id="GO:0016020">
    <property type="term" value="C:membrane"/>
    <property type="evidence" value="ECO:0007669"/>
    <property type="project" value="UniProtKB-SubCell"/>
</dbReference>
<sequence>MKLPVSNDAFGFSGRTLYYIIALTIILLLACTENVFISGWNAIPRTYFFFAASILFFTEYFLQEVVVINLKLNLIDLLVTAAFFLCVSAASLTLLHSTFYIRDGILTALSILFLYFPLRHLQQQSPFVLPLVIVLIVFIELAVGCWQLSYLVGGRGASVQRVNGTFLNTGIFAMFLSCCSPVLLYIAGQAANTPRLLRLACYTALFLTAVFAIILKSRTAVLVLIFLAGLTGRERLQLSAVKKWLIVAGFVAVLVVMFVVKYDSAAGRLFIWQNAWQLFVSKPFLGWGIGGFEKNYLLEQARYFRESAAIHEPYRQLAGNVSTAFNEYIELLVNFGLAGFTLLAVVLAGIFHLLKRSFSFAGSMLIAILLTALFYYTFHITIFLILLLFSLTVISAEAPVIIQFKTFPAVLKKVFPVLILGSCLGLFFYTAQQYIACNTWLKAVNTASADKEKGLQLYRQTYPSLKHRSAFLYNYGAQLYELGEYDSSIRIFKQAGELMTNTDLSMYLGKAYQAAGQFEPAEKSFLDAVYMVPSKFNPPYFLVLLYLGNNRKEKAVTVAGKILDIPVKVPSAEIDSIRARMLRLTTK</sequence>
<proteinExistence type="predicted"/>
<dbReference type="PANTHER" id="PTHR37422:SF13">
    <property type="entry name" value="LIPOPOLYSACCHARIDE BIOSYNTHESIS PROTEIN PA4999-RELATED"/>
    <property type="match status" value="1"/>
</dbReference>
<evidence type="ECO:0000256" key="4">
    <source>
        <dbReference type="ARBA" id="ARBA00023136"/>
    </source>
</evidence>
<dbReference type="InterPro" id="IPR019734">
    <property type="entry name" value="TPR_rpt"/>
</dbReference>
<dbReference type="InterPro" id="IPR007016">
    <property type="entry name" value="O-antigen_ligase-rel_domated"/>
</dbReference>
<comment type="caution">
    <text evidence="6">The sequence shown here is derived from an EMBL/GenBank/DDBJ whole genome shotgun (WGS) entry which is preliminary data.</text>
</comment>
<dbReference type="EMBL" id="RIAR02000001">
    <property type="protein sequence ID" value="NSL88088.1"/>
    <property type="molecule type" value="Genomic_DNA"/>
</dbReference>
<evidence type="ECO:0000256" key="1">
    <source>
        <dbReference type="ARBA" id="ARBA00004141"/>
    </source>
</evidence>